<comment type="similarity">
    <text evidence="1">Belongs to the reverse transcriptase family. Telomerase subfamily.</text>
</comment>
<accession>A0A418B0L8</accession>
<keyword evidence="1" id="KW-0460">Magnesium</keyword>
<keyword evidence="1" id="KW-0695">RNA-directed DNA polymerase</keyword>
<organism evidence="3 4">
    <name type="scientific">Aphanomyces invadans</name>
    <dbReference type="NCBI Taxonomy" id="157072"/>
    <lineage>
        <taxon>Eukaryota</taxon>
        <taxon>Sar</taxon>
        <taxon>Stramenopiles</taxon>
        <taxon>Oomycota</taxon>
        <taxon>Saprolegniomycetes</taxon>
        <taxon>Saprolegniales</taxon>
        <taxon>Verrucalvaceae</taxon>
        <taxon>Aphanomyces</taxon>
    </lineage>
</organism>
<proteinExistence type="inferred from homology"/>
<dbReference type="AlphaFoldDB" id="A0A418B0L8"/>
<evidence type="ECO:0000256" key="1">
    <source>
        <dbReference type="RuleBase" id="RU365061"/>
    </source>
</evidence>
<evidence type="ECO:0000259" key="2">
    <source>
        <dbReference type="PROSITE" id="PS50878"/>
    </source>
</evidence>
<feature type="domain" description="Reverse transcriptase" evidence="2">
    <location>
        <begin position="374"/>
        <end position="642"/>
    </location>
</feature>
<comment type="function">
    <text evidence="1">Telomerase is a ribonucleoprotein enzyme essential for the replication of chromosome termini in most eukaryotes. It elongates telomeres. It is a reverse transcriptase that adds simple sequence repeats to chromosome ends by copying a template sequence within the RNA component of the enzyme.</text>
</comment>
<dbReference type="GO" id="GO:0003720">
    <property type="term" value="F:telomerase activity"/>
    <property type="evidence" value="ECO:0007669"/>
    <property type="project" value="InterPro"/>
</dbReference>
<dbReference type="GO" id="GO:0046872">
    <property type="term" value="F:metal ion binding"/>
    <property type="evidence" value="ECO:0007669"/>
    <property type="project" value="UniProtKB-KW"/>
</dbReference>
<keyword evidence="1" id="KW-0539">Nucleus</keyword>
<dbReference type="GO" id="GO:0000333">
    <property type="term" value="C:telomerase catalytic core complex"/>
    <property type="evidence" value="ECO:0007669"/>
    <property type="project" value="TreeGrafter"/>
</dbReference>
<name>A0A418B0L8_9STRA</name>
<keyword evidence="1" id="KW-0548">Nucleotidyltransferase</keyword>
<comment type="subcellular location">
    <subcellularLocation>
        <location evidence="1">Nucleus</location>
    </subcellularLocation>
    <subcellularLocation>
        <location evidence="1">Chromosome</location>
        <location evidence="1">Telomere</location>
    </subcellularLocation>
</comment>
<dbReference type="GO" id="GO:0070034">
    <property type="term" value="F:telomerase RNA binding"/>
    <property type="evidence" value="ECO:0007669"/>
    <property type="project" value="TreeGrafter"/>
</dbReference>
<keyword evidence="4" id="KW-1185">Reference proteome</keyword>
<dbReference type="PANTHER" id="PTHR12066:SF0">
    <property type="entry name" value="TELOMERASE REVERSE TRANSCRIPTASE"/>
    <property type="match status" value="1"/>
</dbReference>
<dbReference type="Gene3D" id="3.30.70.2630">
    <property type="match status" value="1"/>
</dbReference>
<protein>
    <recommendedName>
        <fullName evidence="1">Telomerase reverse transcriptase</fullName>
        <ecNumber evidence="1">2.7.7.49</ecNumber>
    </recommendedName>
    <alternativeName>
        <fullName evidence="1">Telomerase catalytic subunit</fullName>
    </alternativeName>
</protein>
<dbReference type="InterPro" id="IPR000477">
    <property type="entry name" value="RT_dom"/>
</dbReference>
<dbReference type="PROSITE" id="PS50878">
    <property type="entry name" value="RT_POL"/>
    <property type="match status" value="1"/>
</dbReference>
<comment type="caution">
    <text evidence="3">The sequence shown here is derived from an EMBL/GenBank/DDBJ whole genome shotgun (WGS) entry which is preliminary data.</text>
</comment>
<keyword evidence="1" id="KW-0158">Chromosome</keyword>
<dbReference type="Proteomes" id="UP000285060">
    <property type="component" value="Unassembled WGS sequence"/>
</dbReference>
<keyword evidence="1" id="KW-0779">Telomere</keyword>
<dbReference type="InterPro" id="IPR003545">
    <property type="entry name" value="Telomerase_RT"/>
</dbReference>
<keyword evidence="1" id="KW-0808">Transferase</keyword>
<dbReference type="EC" id="2.7.7.49" evidence="1"/>
<dbReference type="GO" id="GO:0000781">
    <property type="term" value="C:chromosome, telomeric region"/>
    <property type="evidence" value="ECO:0007669"/>
    <property type="project" value="UniProtKB-SubCell"/>
</dbReference>
<dbReference type="CDD" id="cd01648">
    <property type="entry name" value="TERT"/>
    <property type="match status" value="1"/>
</dbReference>
<dbReference type="GO" id="GO:0007004">
    <property type="term" value="P:telomere maintenance via telomerase"/>
    <property type="evidence" value="ECO:0007669"/>
    <property type="project" value="TreeGrafter"/>
</dbReference>
<sequence length="675" mass="75898">MQLNSCPRSIGHEAWMEGNAKMQSLLQQTFVERRAHLKAPDAAVGYSRDVTMTQTDIVESVISTLLQRKRYGKDKSTNLLALGYGVASPGSNNHFLGNDMTCYHPNTLVAKLKSNEWVQLHSHLGDDVMKDILLNHNVFVRMESTTDCYIQLAGDNVRFAVRSPTSADSSINIRRVMFAQGHAKQVSFQSTHVLAPPVPSTLAARRVVASILCLKSTKRLDRRCQKLVPIVLDMMARFKQCDIGGSVRRLCPIPSECKAILSTCRRDRSTTELRPALETPWTTKDVELEDEGFASQDDCSTSANSRKRKRSLVADLGSSKPAKCANRLSCQATIADLLQFSTPKDNVREWGRVLWRALLPCTLGLGKVELAHGHLQPVATVPKSKTISTIRFQPKPHGVRPIVNLSRKPHGGVSINRTLRLVHHVLRHECTMATLGATVANMNDIRAKLDLFRARWAAANNPPLYFVTVDIARCFDTIRSRRLLKMLPRLLTQDRYMVRRHYLVQSTKAGVRYKVHIDGVVYDYVHRRDLLKLVEDHLCANYVSIESDLFLQKEASGAMKCTAAGFLKNVLRPRIPVVAGQDLLLRYTDDFLLLTSNRQNAIKFEAIMHRGTKKYGCHVNPRKTQTNLHDASQVLHWCGLTIDPATLAVHSNYAKYTASPGYYYYARDCPLDVHL</sequence>
<dbReference type="GO" id="GO:0042162">
    <property type="term" value="F:telomeric DNA binding"/>
    <property type="evidence" value="ECO:0007669"/>
    <property type="project" value="TreeGrafter"/>
</dbReference>
<keyword evidence="1" id="KW-0479">Metal-binding</keyword>
<gene>
    <name evidence="3" type="ORF">DYB32_003450</name>
</gene>
<dbReference type="EMBL" id="QUSY01000210">
    <property type="protein sequence ID" value="RHY31496.1"/>
    <property type="molecule type" value="Genomic_DNA"/>
</dbReference>
<reference evidence="3 4" key="1">
    <citation type="submission" date="2018-08" db="EMBL/GenBank/DDBJ databases">
        <title>Aphanomyces genome sequencing and annotation.</title>
        <authorList>
            <person name="Minardi D."/>
            <person name="Oidtmann B."/>
            <person name="Van Der Giezen M."/>
            <person name="Studholme D.J."/>
        </authorList>
    </citation>
    <scope>NUCLEOTIDE SEQUENCE [LARGE SCALE GENOMIC DNA]</scope>
    <source>
        <strain evidence="3 4">NJM0002</strain>
    </source>
</reference>
<dbReference type="PANTHER" id="PTHR12066">
    <property type="entry name" value="TELOMERASE REVERSE TRANSCRIPTASE"/>
    <property type="match status" value="1"/>
</dbReference>
<evidence type="ECO:0000313" key="4">
    <source>
        <dbReference type="Proteomes" id="UP000285060"/>
    </source>
</evidence>
<dbReference type="VEuPathDB" id="FungiDB:H310_13066"/>
<evidence type="ECO:0000313" key="3">
    <source>
        <dbReference type="EMBL" id="RHY31496.1"/>
    </source>
</evidence>
<comment type="catalytic activity">
    <reaction evidence="1">
        <text>DNA(n) + a 2'-deoxyribonucleoside 5'-triphosphate = DNA(n+1) + diphosphate</text>
        <dbReference type="Rhea" id="RHEA:22508"/>
        <dbReference type="Rhea" id="RHEA-COMP:17339"/>
        <dbReference type="Rhea" id="RHEA-COMP:17340"/>
        <dbReference type="ChEBI" id="CHEBI:33019"/>
        <dbReference type="ChEBI" id="CHEBI:61560"/>
        <dbReference type="ChEBI" id="CHEBI:173112"/>
        <dbReference type="EC" id="2.7.7.49"/>
    </reaction>
</comment>